<name>A0A423XU23_9ENTR</name>
<dbReference type="RefSeq" id="WP_123948895.1">
    <property type="nucleotide sequence ID" value="NZ_PQJL01000016.1"/>
</dbReference>
<protein>
    <recommendedName>
        <fullName evidence="4">AAA family ATPase</fullName>
    </recommendedName>
</protein>
<dbReference type="AlphaFoldDB" id="A0A423XU23"/>
<accession>A0A423XU23</accession>
<dbReference type="Pfam" id="PF13479">
    <property type="entry name" value="AAA_24"/>
    <property type="match status" value="1"/>
</dbReference>
<evidence type="ECO:0000313" key="3">
    <source>
        <dbReference type="Proteomes" id="UP000285793"/>
    </source>
</evidence>
<proteinExistence type="predicted"/>
<reference evidence="2 3" key="1">
    <citation type="journal article" date="2018" name="Front. Microbiol.">
        <title>An Investigation of an Acute Gastroenteritis Outbreak: Cronobacter sakazakii, a Potential Cause of Food-Borne Illness.</title>
        <authorList>
            <person name="Yong W."/>
            <person name="Guo B."/>
            <person name="Shi X."/>
            <person name="Cheng T."/>
            <person name="Chen M."/>
            <person name="Jiang X."/>
            <person name="Ye Y."/>
            <person name="Wang J."/>
            <person name="Xie G."/>
            <person name="Ding J."/>
        </authorList>
    </citation>
    <scope>NUCLEOTIDE SEQUENCE [LARGE SCALE GENOMIC DNA]</scope>
    <source>
        <strain evidence="2 3">S1</strain>
    </source>
</reference>
<feature type="region of interest" description="Disordered" evidence="1">
    <location>
        <begin position="345"/>
        <end position="366"/>
    </location>
</feature>
<evidence type="ECO:0008006" key="4">
    <source>
        <dbReference type="Google" id="ProtNLM"/>
    </source>
</evidence>
<organism evidence="2 3">
    <name type="scientific">Cronobacter malonaticus</name>
    <dbReference type="NCBI Taxonomy" id="413503"/>
    <lineage>
        <taxon>Bacteria</taxon>
        <taxon>Pseudomonadati</taxon>
        <taxon>Pseudomonadota</taxon>
        <taxon>Gammaproteobacteria</taxon>
        <taxon>Enterobacterales</taxon>
        <taxon>Enterobacteriaceae</taxon>
        <taxon>Cronobacter</taxon>
    </lineage>
</organism>
<gene>
    <name evidence="2" type="ORF">C3E80_16805</name>
</gene>
<evidence type="ECO:0000256" key="1">
    <source>
        <dbReference type="SAM" id="MobiDB-lite"/>
    </source>
</evidence>
<evidence type="ECO:0000313" key="2">
    <source>
        <dbReference type="EMBL" id="ROW60034.1"/>
    </source>
</evidence>
<comment type="caution">
    <text evidence="2">The sequence shown here is derived from an EMBL/GenBank/DDBJ whole genome shotgun (WGS) entry which is preliminary data.</text>
</comment>
<dbReference type="Proteomes" id="UP000285793">
    <property type="component" value="Unassembled WGS sequence"/>
</dbReference>
<sequence length="366" mass="41526">MALFQRATNTQAFLKAGIMGFAGDGKTYTASELAIGLVLLMRQRGLAMGDKPVMFLDTETGSDWVKPRFDAEDIELYTAKTRAFVDLLAAVNEAEQSGSVLIIDSISHFWTCLCDEYATRRKRKRGLEFSDWAWLKQEWRRFTDRFVNSQAHIIICGRAGYEYDFFEGDDGKRQLEKTGIKMKAETETGYEPSILIQMEKQMDMESGQVWRTARILKDRSTRIDGQTFANPTFKHFLPHIEFLNLGGTHLGVDTSRDNGELFADDGLPTWQKEKRAKEIALDEIVELLNKHHGGTSNGAKRAKADLLEQVFCSRSWERIKGMDWPTIKAARSALWLQLEGAPYEFPAPSSAEKSEPDAAYDEEIPQ</sequence>
<dbReference type="EMBL" id="PQJL01000016">
    <property type="protein sequence ID" value="ROW60034.1"/>
    <property type="molecule type" value="Genomic_DNA"/>
</dbReference>